<accession>A0ACB7P0L2</accession>
<protein>
    <submittedName>
        <fullName evidence="1">Uncharacterized protein</fullName>
    </submittedName>
</protein>
<proteinExistence type="predicted"/>
<organism evidence="1 2">
    <name type="scientific">Chaetomium tenue</name>
    <dbReference type="NCBI Taxonomy" id="1854479"/>
    <lineage>
        <taxon>Eukaryota</taxon>
        <taxon>Fungi</taxon>
        <taxon>Dikarya</taxon>
        <taxon>Ascomycota</taxon>
        <taxon>Pezizomycotina</taxon>
        <taxon>Sordariomycetes</taxon>
        <taxon>Sordariomycetidae</taxon>
        <taxon>Sordariales</taxon>
        <taxon>Chaetomiaceae</taxon>
        <taxon>Chaetomium</taxon>
    </lineage>
</organism>
<dbReference type="Proteomes" id="UP000724584">
    <property type="component" value="Unassembled WGS sequence"/>
</dbReference>
<gene>
    <name evidence="1" type="ORF">F5144DRAFT_605891</name>
</gene>
<comment type="caution">
    <text evidence="1">The sequence shown here is derived from an EMBL/GenBank/DDBJ whole genome shotgun (WGS) entry which is preliminary data.</text>
</comment>
<name>A0ACB7P0L2_9PEZI</name>
<dbReference type="EMBL" id="JAGIZQ010000006">
    <property type="protein sequence ID" value="KAH6623392.1"/>
    <property type="molecule type" value="Genomic_DNA"/>
</dbReference>
<evidence type="ECO:0000313" key="2">
    <source>
        <dbReference type="Proteomes" id="UP000724584"/>
    </source>
</evidence>
<reference evidence="1 2" key="1">
    <citation type="journal article" date="2021" name="Nat. Commun.">
        <title>Genetic determinants of endophytism in the Arabidopsis root mycobiome.</title>
        <authorList>
            <person name="Mesny F."/>
            <person name="Miyauchi S."/>
            <person name="Thiergart T."/>
            <person name="Pickel B."/>
            <person name="Atanasova L."/>
            <person name="Karlsson M."/>
            <person name="Huettel B."/>
            <person name="Barry K.W."/>
            <person name="Haridas S."/>
            <person name="Chen C."/>
            <person name="Bauer D."/>
            <person name="Andreopoulos W."/>
            <person name="Pangilinan J."/>
            <person name="LaButti K."/>
            <person name="Riley R."/>
            <person name="Lipzen A."/>
            <person name="Clum A."/>
            <person name="Drula E."/>
            <person name="Henrissat B."/>
            <person name="Kohler A."/>
            <person name="Grigoriev I.V."/>
            <person name="Martin F.M."/>
            <person name="Hacquard S."/>
        </authorList>
    </citation>
    <scope>NUCLEOTIDE SEQUENCE [LARGE SCALE GENOMIC DNA]</scope>
    <source>
        <strain evidence="1 2">MPI-SDFR-AT-0079</strain>
    </source>
</reference>
<keyword evidence="2" id="KW-1185">Reference proteome</keyword>
<evidence type="ECO:0000313" key="1">
    <source>
        <dbReference type="EMBL" id="KAH6623392.1"/>
    </source>
</evidence>
<sequence>MNVMGLASGTTSRYTDDYVLELITRKLGRWFTIGQGARQVDLDDTFQMLAKECIKIDWHLHCSDFMFDFRFRDPSTDKAYGFLYEKSEIMEEDFISYSARDKQGLPVDLVVVPSLGVWGDHSRPAEGGPVHVQSLTKMSVIVDMTIWGQALD</sequence>